<keyword evidence="1" id="KW-1133">Transmembrane helix</keyword>
<sequence length="66" mass="7840">MRRIVCFLLVLFSVIFLFICFMWFLSGASGHNIPDRIDRETYCLMIFNILIIGVLMIVLKKIRKKE</sequence>
<evidence type="ECO:0000256" key="1">
    <source>
        <dbReference type="SAM" id="Phobius"/>
    </source>
</evidence>
<dbReference type="RefSeq" id="WP_139068342.1">
    <property type="nucleotide sequence ID" value="NZ_BJVF01000001.1"/>
</dbReference>
<feature type="transmembrane region" description="Helical" evidence="1">
    <location>
        <begin position="40"/>
        <end position="59"/>
    </location>
</feature>
<evidence type="ECO:0008006" key="4">
    <source>
        <dbReference type="Google" id="ProtNLM"/>
    </source>
</evidence>
<organism evidence="2 3">
    <name type="scientific">Flavobacterium glycines</name>
    <dbReference type="NCBI Taxonomy" id="551990"/>
    <lineage>
        <taxon>Bacteria</taxon>
        <taxon>Pseudomonadati</taxon>
        <taxon>Bacteroidota</taxon>
        <taxon>Flavobacteriia</taxon>
        <taxon>Flavobacteriales</taxon>
        <taxon>Flavobacteriaceae</taxon>
        <taxon>Flavobacterium</taxon>
    </lineage>
</organism>
<evidence type="ECO:0000313" key="2">
    <source>
        <dbReference type="EMBL" id="SDI88388.1"/>
    </source>
</evidence>
<protein>
    <recommendedName>
        <fullName evidence="4">Signal peptidase</fullName>
    </recommendedName>
</protein>
<accession>A0A1G8P7V1</accession>
<gene>
    <name evidence="2" type="ORF">SAMN05192550_1059</name>
</gene>
<evidence type="ECO:0000313" key="3">
    <source>
        <dbReference type="Proteomes" id="UP000182367"/>
    </source>
</evidence>
<keyword evidence="3" id="KW-1185">Reference proteome</keyword>
<keyword evidence="1" id="KW-0812">Transmembrane</keyword>
<reference evidence="2 3" key="1">
    <citation type="submission" date="2016-10" db="EMBL/GenBank/DDBJ databases">
        <authorList>
            <person name="Varghese N."/>
            <person name="Submissions S."/>
        </authorList>
    </citation>
    <scope>NUCLEOTIDE SEQUENCE [LARGE SCALE GENOMIC DNA]</scope>
    <source>
        <strain evidence="2 3">Gm-149</strain>
    </source>
</reference>
<dbReference type="Proteomes" id="UP000182367">
    <property type="component" value="Unassembled WGS sequence"/>
</dbReference>
<keyword evidence="1" id="KW-0472">Membrane</keyword>
<proteinExistence type="predicted"/>
<dbReference type="EMBL" id="FNEO01000001">
    <property type="protein sequence ID" value="SDI88388.1"/>
    <property type="molecule type" value="Genomic_DNA"/>
</dbReference>
<comment type="caution">
    <text evidence="2">The sequence shown here is derived from an EMBL/GenBank/DDBJ whole genome shotgun (WGS) entry which is preliminary data.</text>
</comment>
<name>A0A1G8P7V1_9FLAO</name>